<gene>
    <name evidence="2" type="ORF">ENO36_00750</name>
</gene>
<dbReference type="AlphaFoldDB" id="A0A7C2YKY6"/>
<dbReference type="PANTHER" id="PTHR11106:SF111">
    <property type="entry name" value="MACRO DOMAIN-CONTAINING PROTEIN"/>
    <property type="match status" value="1"/>
</dbReference>
<dbReference type="EMBL" id="DSFE01000020">
    <property type="protein sequence ID" value="HEU97372.1"/>
    <property type="molecule type" value="Genomic_DNA"/>
</dbReference>
<dbReference type="InterPro" id="IPR043472">
    <property type="entry name" value="Macro_dom-like"/>
</dbReference>
<dbReference type="PROSITE" id="PS51154">
    <property type="entry name" value="MACRO"/>
    <property type="match status" value="1"/>
</dbReference>
<evidence type="ECO:0000313" key="2">
    <source>
        <dbReference type="EMBL" id="HEU97372.1"/>
    </source>
</evidence>
<dbReference type="Gene3D" id="3.40.220.10">
    <property type="entry name" value="Leucine Aminopeptidase, subunit E, domain 1"/>
    <property type="match status" value="1"/>
</dbReference>
<organism evidence="2">
    <name type="scientific">Fervidicoccus fontis</name>
    <dbReference type="NCBI Taxonomy" id="683846"/>
    <lineage>
        <taxon>Archaea</taxon>
        <taxon>Thermoproteota</taxon>
        <taxon>Thermoprotei</taxon>
        <taxon>Fervidicoccales</taxon>
        <taxon>Fervidicoccaceae</taxon>
        <taxon>Fervidicoccus</taxon>
    </lineage>
</organism>
<dbReference type="Proteomes" id="UP000885664">
    <property type="component" value="Unassembled WGS sequence"/>
</dbReference>
<dbReference type="Pfam" id="PF01661">
    <property type="entry name" value="Macro"/>
    <property type="match status" value="1"/>
</dbReference>
<comment type="caution">
    <text evidence="2">The sequence shown here is derived from an EMBL/GenBank/DDBJ whole genome shotgun (WGS) entry which is preliminary data.</text>
</comment>
<feature type="domain" description="Macro" evidence="1">
    <location>
        <begin position="1"/>
        <end position="77"/>
    </location>
</feature>
<protein>
    <submittedName>
        <fullName evidence="2">O-acetyl-ADP-ribose deacetylase</fullName>
    </submittedName>
</protein>
<reference evidence="2" key="1">
    <citation type="journal article" date="2020" name="mSystems">
        <title>Genome- and Community-Level Interaction Insights into Carbon Utilization and Element Cycling Functions of Hydrothermarchaeota in Hydrothermal Sediment.</title>
        <authorList>
            <person name="Zhou Z."/>
            <person name="Liu Y."/>
            <person name="Xu W."/>
            <person name="Pan J."/>
            <person name="Luo Z.H."/>
            <person name="Li M."/>
        </authorList>
    </citation>
    <scope>NUCLEOTIDE SEQUENCE [LARGE SCALE GENOMIC DNA]</scope>
    <source>
        <strain evidence="2">SpSt-1259</strain>
    </source>
</reference>
<accession>A0A7C2YKY6</accession>
<sequence>LASAIEASLKRAEELGLESIAFPAISTGAFGYPYREAAEIMAKVLRDHDYSSVKKVILSLFDERAYREFERVFDEVFG</sequence>
<dbReference type="SUPFAM" id="SSF52949">
    <property type="entry name" value="Macro domain-like"/>
    <property type="match status" value="1"/>
</dbReference>
<name>A0A7C2YKY6_9CREN</name>
<dbReference type="InterPro" id="IPR002589">
    <property type="entry name" value="Macro_dom"/>
</dbReference>
<evidence type="ECO:0000259" key="1">
    <source>
        <dbReference type="PROSITE" id="PS51154"/>
    </source>
</evidence>
<proteinExistence type="predicted"/>
<feature type="non-terminal residue" evidence="2">
    <location>
        <position position="1"/>
    </location>
</feature>
<dbReference type="PANTHER" id="PTHR11106">
    <property type="entry name" value="GANGLIOSIDE INDUCED DIFFERENTIATION ASSOCIATED PROTEIN 2-RELATED"/>
    <property type="match status" value="1"/>
</dbReference>